<dbReference type="Pfam" id="PF13271">
    <property type="entry name" value="DUF4062"/>
    <property type="match status" value="1"/>
</dbReference>
<reference evidence="4 5" key="1">
    <citation type="submission" date="2022-06" db="EMBL/GenBank/DDBJ databases">
        <title>New Species of the Genus Actinoplanes, ActinopZanes ferrugineus.</title>
        <authorList>
            <person name="Ding P."/>
        </authorList>
    </citation>
    <scope>NUCLEOTIDE SEQUENCE [LARGE SCALE GENOMIC DNA]</scope>
    <source>
        <strain evidence="4 5">TRM88003</strain>
    </source>
</reference>
<dbReference type="Proteomes" id="UP001523369">
    <property type="component" value="Unassembled WGS sequence"/>
</dbReference>
<evidence type="ECO:0000313" key="5">
    <source>
        <dbReference type="Proteomes" id="UP001523369"/>
    </source>
</evidence>
<sequence>MRDPFLPRPWRRPLRVFISHTRELRDLPAERSFIAAVEAAILRAGMTVTDMAYFAARDSTPASVCAAEVAAADLVVGVLGLRYGSLVPDRPVSFTELEFDVATELGKPRLMFLLDDSAAVPLPASALIDRESGHRQDAFRSKVVGSGLIAGSFSTPDQLEMLVHQALAGHKATPARSRYLTQVRDIAPVGLARGREAELAELAAWCQGDEPYVWWQAPPWAGKSALMSTFVLDPPPRTQVVSFFVTGRLAAQADAVAFTDAVLEQLAVLTGEGVPDSLGPGQREIYRRDLLLSAAARAHASGERLVLVVDGLDEDVRGAGLPSIASLLPRQVPDGLRIVVAGRPHPDLPEDLAGDHPLRTCPRRILDLSPYAVEAARAARLELDGLLTGDPRHRELIGLVAAAGGGLTRAELRELSGLGRYEIESTLSRVCGRTLAGRTDTTLPVARRVYLFAHETLRTTAIDQLEGLLDAFHQRIHEWVDARREAGWPEDTPPYAWSGYFSMLSDLGDFPRMAALATDHVRHHRMLAVTGGDAAALAEIRAVERLLADAADPDLVTTVRLNVHRTVLADKNSHLPIDLPAVWARLGNVARAEALARGLEPARRVDALGLIAEALSRAGDDGQAKGLLAEAVVMWNDIPDRKQKSELLLRLMKHAARIGDSATRDILIRPPRASGTPLLAALESAIEHDDNKLLYRFILEHSFQIRNLTDADMNIPYLARFWAAQHGRDLIHPELPVQPGPAGDPAPVPGALGSAMSRYGQIGRRSPERWIRGLELKSAVLAEAAPDLVASGHRDQVAALAQRLRRWVEDAPLNQRPHVLRGLVPVYTRLDDEAAVTETAEFAADGFAWNPALEKNALGEFVEELGLAGRADLARSVFDQAFRFLADRPGDAAARATALGALAGVVARDGDRDAGAALARQITGGRIRGQALSSVAGAHADKGEADQASAIAVEAETSARTIDDPGQRRARTLALGVAFAVGGRADRAEKLAARLDDPEQLVLVVRALAEHGQAERAAAVAELIAPVNGRVAAAGAIARAHLAAGRPAPARTIVEDLYLTSLLEDLPGPSRADMAELAARAGLHRRAESFVADLLNRRQLSRDILDPAIAAGFTAEISAIRQRLAGQDDRGPESRAIAALVGALTRAGDRERAVALTSAMPRFGDQSVMAEMLSGLVRCGQSDDAEFLVEAPHSGLDELVGLSALAVATAAAGLHARALRLGARADQALAESLASGRRISAIVPALTVERDGDFERAESMMPKLEPAQQQIAWFELAKVATRGGHTDRVEAIARDHAFTDASHLRGVIVMVAEGRDFERAERMAHDLVPPAQLPGVLAELAVRLASTSDQSARRRRVRRLLAEALHLGPWTECVEALARVDFELVLEIDRRLSLEIGE</sequence>
<keyword evidence="1" id="KW-0677">Repeat</keyword>
<keyword evidence="5" id="KW-1185">Reference proteome</keyword>
<evidence type="ECO:0000256" key="1">
    <source>
        <dbReference type="ARBA" id="ARBA00022737"/>
    </source>
</evidence>
<comment type="caution">
    <text evidence="4">The sequence shown here is derived from an EMBL/GenBank/DDBJ whole genome shotgun (WGS) entry which is preliminary data.</text>
</comment>
<dbReference type="Gene3D" id="1.25.40.10">
    <property type="entry name" value="Tetratricopeptide repeat domain"/>
    <property type="match status" value="1"/>
</dbReference>
<feature type="domain" description="Nephrocystin 3-like N-terminal" evidence="3">
    <location>
        <begin position="201"/>
        <end position="317"/>
    </location>
</feature>
<evidence type="ECO:0000313" key="4">
    <source>
        <dbReference type="EMBL" id="MCO8275956.1"/>
    </source>
</evidence>
<proteinExistence type="predicted"/>
<feature type="domain" description="DUF4062" evidence="2">
    <location>
        <begin position="15"/>
        <end position="102"/>
    </location>
</feature>
<dbReference type="InterPro" id="IPR056884">
    <property type="entry name" value="NPHP3-like_N"/>
</dbReference>
<evidence type="ECO:0000259" key="3">
    <source>
        <dbReference type="Pfam" id="PF24883"/>
    </source>
</evidence>
<name>A0ABT1DYJ3_9ACTN</name>
<dbReference type="Pfam" id="PF24883">
    <property type="entry name" value="NPHP3_N"/>
    <property type="match status" value="1"/>
</dbReference>
<gene>
    <name evidence="4" type="ORF">M1L60_35800</name>
</gene>
<accession>A0ABT1DYJ3</accession>
<organism evidence="4 5">
    <name type="scientific">Paractinoplanes aksuensis</name>
    <dbReference type="NCBI Taxonomy" id="2939490"/>
    <lineage>
        <taxon>Bacteria</taxon>
        <taxon>Bacillati</taxon>
        <taxon>Actinomycetota</taxon>
        <taxon>Actinomycetes</taxon>
        <taxon>Micromonosporales</taxon>
        <taxon>Micromonosporaceae</taxon>
        <taxon>Paractinoplanes</taxon>
    </lineage>
</organism>
<dbReference type="EMBL" id="JAMYJR010000040">
    <property type="protein sequence ID" value="MCO8275956.1"/>
    <property type="molecule type" value="Genomic_DNA"/>
</dbReference>
<evidence type="ECO:0000259" key="2">
    <source>
        <dbReference type="Pfam" id="PF13271"/>
    </source>
</evidence>
<dbReference type="RefSeq" id="WP_253241989.1">
    <property type="nucleotide sequence ID" value="NZ_JAMYJR010000040.1"/>
</dbReference>
<protein>
    <submittedName>
        <fullName evidence="4">DUF4062 domain-containing protein</fullName>
    </submittedName>
</protein>
<dbReference type="InterPro" id="IPR025139">
    <property type="entry name" value="DUF4062"/>
</dbReference>
<dbReference type="InterPro" id="IPR011990">
    <property type="entry name" value="TPR-like_helical_dom_sf"/>
</dbReference>